<dbReference type="PANTHER" id="PTHR11545">
    <property type="entry name" value="RIBOSOMAL PROTEIN L13"/>
    <property type="match status" value="1"/>
</dbReference>
<dbReference type="NCBIfam" id="TIGR01066">
    <property type="entry name" value="rplM_bact"/>
    <property type="match status" value="1"/>
</dbReference>
<dbReference type="GO" id="GO:0017148">
    <property type="term" value="P:negative regulation of translation"/>
    <property type="evidence" value="ECO:0007669"/>
    <property type="project" value="TreeGrafter"/>
</dbReference>
<dbReference type="InterPro" id="IPR036899">
    <property type="entry name" value="Ribosomal_uL13_sf"/>
</dbReference>
<keyword evidence="3 4" id="KW-0687">Ribonucleoprotein</keyword>
<organism evidence="5 6">
    <name type="scientific">Candidatus Falkowbacteria bacterium RIFOXYA2_FULL_47_9</name>
    <dbReference type="NCBI Taxonomy" id="1797995"/>
    <lineage>
        <taxon>Bacteria</taxon>
        <taxon>Candidatus Falkowiibacteriota</taxon>
    </lineage>
</organism>
<dbReference type="SUPFAM" id="SSF52161">
    <property type="entry name" value="Ribosomal protein L13"/>
    <property type="match status" value="1"/>
</dbReference>
<evidence type="ECO:0000256" key="4">
    <source>
        <dbReference type="HAMAP-Rule" id="MF_01366"/>
    </source>
</evidence>
<dbReference type="HAMAP" id="MF_01366">
    <property type="entry name" value="Ribosomal_uL13"/>
    <property type="match status" value="1"/>
</dbReference>
<dbReference type="Gene3D" id="3.90.1180.10">
    <property type="entry name" value="Ribosomal protein L13"/>
    <property type="match status" value="1"/>
</dbReference>
<dbReference type="PIRSF" id="PIRSF002181">
    <property type="entry name" value="Ribosomal_L13"/>
    <property type="match status" value="1"/>
</dbReference>
<dbReference type="GO" id="GO:0003735">
    <property type="term" value="F:structural constituent of ribosome"/>
    <property type="evidence" value="ECO:0007669"/>
    <property type="project" value="InterPro"/>
</dbReference>
<dbReference type="InterPro" id="IPR005823">
    <property type="entry name" value="Ribosomal_uL13_bac-type"/>
</dbReference>
<dbReference type="AlphaFoldDB" id="A0A1F5SKH1"/>
<dbReference type="STRING" id="1797995.A2242_03055"/>
<reference evidence="5 6" key="1">
    <citation type="journal article" date="2016" name="Nat. Commun.">
        <title>Thousands of microbial genomes shed light on interconnected biogeochemical processes in an aquifer system.</title>
        <authorList>
            <person name="Anantharaman K."/>
            <person name="Brown C.T."/>
            <person name="Hug L.A."/>
            <person name="Sharon I."/>
            <person name="Castelle C.J."/>
            <person name="Probst A.J."/>
            <person name="Thomas B.C."/>
            <person name="Singh A."/>
            <person name="Wilkins M.J."/>
            <person name="Karaoz U."/>
            <person name="Brodie E.L."/>
            <person name="Williams K.H."/>
            <person name="Hubbard S.S."/>
            <person name="Banfield J.F."/>
        </authorList>
    </citation>
    <scope>NUCLEOTIDE SEQUENCE [LARGE SCALE GENOMIC DNA]</scope>
</reference>
<gene>
    <name evidence="4" type="primary">rplM</name>
    <name evidence="5" type="ORF">A2242_03055</name>
</gene>
<protein>
    <recommendedName>
        <fullName evidence="4">Large ribosomal subunit protein uL13</fullName>
    </recommendedName>
</protein>
<dbReference type="Pfam" id="PF00572">
    <property type="entry name" value="Ribosomal_L13"/>
    <property type="match status" value="1"/>
</dbReference>
<keyword evidence="2 4" id="KW-0689">Ribosomal protein</keyword>
<dbReference type="EMBL" id="MFGC01000029">
    <property type="protein sequence ID" value="OGF27026.1"/>
    <property type="molecule type" value="Genomic_DNA"/>
</dbReference>
<dbReference type="CDD" id="cd00392">
    <property type="entry name" value="Ribosomal_L13"/>
    <property type="match status" value="1"/>
</dbReference>
<dbReference type="GO" id="GO:1990904">
    <property type="term" value="C:ribonucleoprotein complex"/>
    <property type="evidence" value="ECO:0007669"/>
    <property type="project" value="UniProtKB-KW"/>
</dbReference>
<comment type="caution">
    <text evidence="5">The sequence shown here is derived from an EMBL/GenBank/DDBJ whole genome shotgun (WGS) entry which is preliminary data.</text>
</comment>
<dbReference type="GO" id="GO:0006412">
    <property type="term" value="P:translation"/>
    <property type="evidence" value="ECO:0007669"/>
    <property type="project" value="UniProtKB-UniRule"/>
</dbReference>
<dbReference type="PANTHER" id="PTHR11545:SF2">
    <property type="entry name" value="LARGE RIBOSOMAL SUBUNIT PROTEIN UL13M"/>
    <property type="match status" value="1"/>
</dbReference>
<dbReference type="Proteomes" id="UP000178925">
    <property type="component" value="Unassembled WGS sequence"/>
</dbReference>
<name>A0A1F5SKH1_9BACT</name>
<dbReference type="GO" id="GO:0005840">
    <property type="term" value="C:ribosome"/>
    <property type="evidence" value="ECO:0007669"/>
    <property type="project" value="UniProtKB-KW"/>
</dbReference>
<evidence type="ECO:0000256" key="3">
    <source>
        <dbReference type="ARBA" id="ARBA00023274"/>
    </source>
</evidence>
<comment type="subunit">
    <text evidence="4">Part of the 50S ribosomal subunit.</text>
</comment>
<evidence type="ECO:0000313" key="5">
    <source>
        <dbReference type="EMBL" id="OGF27026.1"/>
    </source>
</evidence>
<comment type="function">
    <text evidence="4">This protein is one of the early assembly proteins of the 50S ribosomal subunit, although it is not seen to bind rRNA by itself. It is important during the early stages of 50S assembly.</text>
</comment>
<comment type="similarity">
    <text evidence="1 4">Belongs to the universal ribosomal protein uL13 family.</text>
</comment>
<dbReference type="InterPro" id="IPR005822">
    <property type="entry name" value="Ribosomal_uL13"/>
</dbReference>
<accession>A0A1F5SKH1</accession>
<evidence type="ECO:0000313" key="6">
    <source>
        <dbReference type="Proteomes" id="UP000178925"/>
    </source>
</evidence>
<evidence type="ECO:0000256" key="1">
    <source>
        <dbReference type="ARBA" id="ARBA00006227"/>
    </source>
</evidence>
<proteinExistence type="inferred from homology"/>
<sequence length="118" mass="13250">MNKIERQLHTIDATGKAIGRMASEIVILLRGKNKPEYQPNIDAGDTVSVVNITQAKFTGAKFTDKMYYHFSGYPSGLKAIALKDLFAKNPGEVLKKAVWNMLPKNKLRAVMMKRLIIK</sequence>
<evidence type="ECO:0000256" key="2">
    <source>
        <dbReference type="ARBA" id="ARBA00022980"/>
    </source>
</evidence>
<dbReference type="GO" id="GO:0003729">
    <property type="term" value="F:mRNA binding"/>
    <property type="evidence" value="ECO:0007669"/>
    <property type="project" value="TreeGrafter"/>
</dbReference>